<accession>A0A834VE34</accession>
<dbReference type="InterPro" id="IPR006671">
    <property type="entry name" value="Cyclin_N"/>
</dbReference>
<dbReference type="SMART" id="SM01332">
    <property type="entry name" value="Cyclin_C"/>
    <property type="match status" value="1"/>
</dbReference>
<dbReference type="Pfam" id="PF21797">
    <property type="entry name" value="CycT2-like_C"/>
    <property type="match status" value="1"/>
</dbReference>
<evidence type="ECO:0000259" key="5">
    <source>
        <dbReference type="SMART" id="SM01332"/>
    </source>
</evidence>
<dbReference type="InterPro" id="IPR043198">
    <property type="entry name" value="Cyclin/Ssn8"/>
</dbReference>
<dbReference type="InterPro" id="IPR004367">
    <property type="entry name" value="Cyclin_C-dom"/>
</dbReference>
<dbReference type="InterPro" id="IPR013763">
    <property type="entry name" value="Cyclin-like_dom"/>
</dbReference>
<dbReference type="OrthoDB" id="10264655at2759"/>
<gene>
    <name evidence="6" type="ORF">SSS_3754</name>
</gene>
<dbReference type="FunFam" id="1.10.472.10:FF:000031">
    <property type="entry name" value="cyclin-L1-1-like isoform X1"/>
    <property type="match status" value="1"/>
</dbReference>
<dbReference type="Gene3D" id="1.10.472.10">
    <property type="entry name" value="Cyclin-like"/>
    <property type="match status" value="2"/>
</dbReference>
<reference evidence="7" key="3">
    <citation type="submission" date="2022-06" db="UniProtKB">
        <authorList>
            <consortium name="EnsemblMetazoa"/>
        </authorList>
    </citation>
    <scope>IDENTIFICATION</scope>
</reference>
<keyword evidence="1 2" id="KW-0195">Cyclin</keyword>
<evidence type="ECO:0000256" key="3">
    <source>
        <dbReference type="SAM" id="MobiDB-lite"/>
    </source>
</evidence>
<evidence type="ECO:0000256" key="2">
    <source>
        <dbReference type="RuleBase" id="RU000383"/>
    </source>
</evidence>
<dbReference type="PIRSF" id="PIRSF036580">
    <property type="entry name" value="Cyclin_L"/>
    <property type="match status" value="1"/>
</dbReference>
<proteinExistence type="inferred from homology"/>
<dbReference type="AlphaFoldDB" id="A0A834VE34"/>
<sequence length="556" mass="65440">MKVLIENEMENSVIHRNLDDENSQKKTKILQQTNNDMPESVQKLKYGKVLILLENPILPAEKIINTPSMADGLDFSIENDLRIIGCHLIQISGILLRLPQVAMATGQVLFQRFYYSKSFVRLPMEITAMACVVLASKVEEAPRRIRDIINVFHNIKQIRLKQEPMALILDDYYVSMKNQVIKAERRILKELGFCVHVKHPHKFIVAVAQILKHERNFEMIQSAWSYMNDSLQTNVFVRFPPESIACACVHLSARILKVPLPTKPSWYELFNVDTETIEAICKSILMLYTRKPLSQEILEQKVAEVRLRVEKEKMEAKKRILTSNSDMNEMNKLNSPILSESQTNTPKITDSVTDNIILEKNYTDDRVLHRNLEIKSFITQIINDKTNEKHEPEMEIQTKDDKTDSVSDRSASSSSQSSFKLQKSPITRKIKTSKKHCDYDDDNNEEYYDHRRKKYQSRGDVHHRLSSSVSDYKNGHSKYVSHERYRDEEENDRSDQRKVRSYEDRKYESRSTSKRSKDHKEYYHRSRSRSPNRHPSRHHHHHHHRHHNYPNKYDQY</sequence>
<evidence type="ECO:0000313" key="7">
    <source>
        <dbReference type="EnsemblMetazoa" id="KAF7493441.1"/>
    </source>
</evidence>
<dbReference type="EMBL" id="WVUK01000056">
    <property type="protein sequence ID" value="KAF7493441.1"/>
    <property type="molecule type" value="Genomic_DNA"/>
</dbReference>
<reference evidence="8" key="1">
    <citation type="journal article" date="2020" name="PLoS Negl. Trop. Dis.">
        <title>High-quality nuclear genome for Sarcoptes scabiei-A critical resource for a neglected parasite.</title>
        <authorList>
            <person name="Korhonen P.K."/>
            <person name="Gasser R.B."/>
            <person name="Ma G."/>
            <person name="Wang T."/>
            <person name="Stroehlein A.J."/>
            <person name="Young N.D."/>
            <person name="Ang C.S."/>
            <person name="Fernando D.D."/>
            <person name="Lu H.C."/>
            <person name="Taylor S."/>
            <person name="Reynolds S.L."/>
            <person name="Mofiz E."/>
            <person name="Najaraj S.H."/>
            <person name="Gowda H."/>
            <person name="Madugundu A."/>
            <person name="Renuse S."/>
            <person name="Holt D."/>
            <person name="Pandey A."/>
            <person name="Papenfuss A.T."/>
            <person name="Fischer K."/>
        </authorList>
    </citation>
    <scope>NUCLEOTIDE SEQUENCE [LARGE SCALE GENOMIC DNA]</scope>
</reference>
<feature type="domain" description="Cyclin-like" evidence="4">
    <location>
        <begin position="87"/>
        <end position="189"/>
    </location>
</feature>
<dbReference type="CDD" id="cd20533">
    <property type="entry name" value="CYCLIN_CCNL_rpt2"/>
    <property type="match status" value="1"/>
</dbReference>
<dbReference type="InterPro" id="IPR036915">
    <property type="entry name" value="Cyclin-like_sf"/>
</dbReference>
<feature type="compositionally biased region" description="Basic residues" evidence="3">
    <location>
        <begin position="525"/>
        <end position="549"/>
    </location>
</feature>
<dbReference type="SMART" id="SM00385">
    <property type="entry name" value="CYCLIN"/>
    <property type="match status" value="2"/>
</dbReference>
<keyword evidence="8" id="KW-1185">Reference proteome</keyword>
<feature type="domain" description="Cyclin-like" evidence="4">
    <location>
        <begin position="202"/>
        <end position="289"/>
    </location>
</feature>
<reference evidence="6" key="2">
    <citation type="submission" date="2020-01" db="EMBL/GenBank/DDBJ databases">
        <authorList>
            <person name="Korhonen P.K.K."/>
            <person name="Guangxu M.G."/>
            <person name="Wang T.W."/>
            <person name="Stroehlein A.J.S."/>
            <person name="Young N.D."/>
            <person name="Ang C.-S.A."/>
            <person name="Fernando D.W.F."/>
            <person name="Lu H.L."/>
            <person name="Taylor S.T."/>
            <person name="Ehtesham M.E.M."/>
            <person name="Najaraj S.H.N."/>
            <person name="Harsha G.H.G."/>
            <person name="Madugundu A.M."/>
            <person name="Renuse S.R."/>
            <person name="Holt D.H."/>
            <person name="Pandey A.P."/>
            <person name="Papenfuss A.P."/>
            <person name="Gasser R.B.G."/>
            <person name="Fischer K.F."/>
        </authorList>
    </citation>
    <scope>NUCLEOTIDE SEQUENCE</scope>
    <source>
        <strain evidence="6">SSS_KF_BRIS2020</strain>
    </source>
</reference>
<feature type="compositionally biased region" description="Basic and acidic residues" evidence="3">
    <location>
        <begin position="480"/>
        <end position="511"/>
    </location>
</feature>
<dbReference type="Proteomes" id="UP000070412">
    <property type="component" value="Unassembled WGS sequence"/>
</dbReference>
<organism evidence="6">
    <name type="scientific">Sarcoptes scabiei</name>
    <name type="common">Itch mite</name>
    <name type="synonym">Acarus scabiei</name>
    <dbReference type="NCBI Taxonomy" id="52283"/>
    <lineage>
        <taxon>Eukaryota</taxon>
        <taxon>Metazoa</taxon>
        <taxon>Ecdysozoa</taxon>
        <taxon>Arthropoda</taxon>
        <taxon>Chelicerata</taxon>
        <taxon>Arachnida</taxon>
        <taxon>Acari</taxon>
        <taxon>Acariformes</taxon>
        <taxon>Sarcoptiformes</taxon>
        <taxon>Astigmata</taxon>
        <taxon>Psoroptidia</taxon>
        <taxon>Sarcoptoidea</taxon>
        <taxon>Sarcoptidae</taxon>
        <taxon>Sarcoptinae</taxon>
        <taxon>Sarcoptes</taxon>
    </lineage>
</organism>
<feature type="compositionally biased region" description="Low complexity" evidence="3">
    <location>
        <begin position="408"/>
        <end position="418"/>
    </location>
</feature>
<evidence type="ECO:0000313" key="8">
    <source>
        <dbReference type="Proteomes" id="UP000070412"/>
    </source>
</evidence>
<dbReference type="PANTHER" id="PTHR10026">
    <property type="entry name" value="CYCLIN"/>
    <property type="match status" value="1"/>
</dbReference>
<feature type="compositionally biased region" description="Basic and acidic residues" evidence="3">
    <location>
        <begin position="385"/>
        <end position="407"/>
    </location>
</feature>
<dbReference type="EnsemblMetazoa" id="SSS_3754s_mrna">
    <property type="protein sequence ID" value="KAF7493441.1"/>
    <property type="gene ID" value="SSS_3754"/>
</dbReference>
<dbReference type="GO" id="GO:0016538">
    <property type="term" value="F:cyclin-dependent protein serine/threonine kinase regulator activity"/>
    <property type="evidence" value="ECO:0007669"/>
    <property type="project" value="InterPro"/>
</dbReference>
<evidence type="ECO:0000256" key="1">
    <source>
        <dbReference type="ARBA" id="ARBA00023127"/>
    </source>
</evidence>
<feature type="region of interest" description="Disordered" evidence="3">
    <location>
        <begin position="385"/>
        <end position="556"/>
    </location>
</feature>
<protein>
    <submittedName>
        <fullName evidence="6">Cyclin-L2</fullName>
    </submittedName>
</protein>
<dbReference type="GO" id="GO:0006357">
    <property type="term" value="P:regulation of transcription by RNA polymerase II"/>
    <property type="evidence" value="ECO:0007669"/>
    <property type="project" value="InterPro"/>
</dbReference>
<evidence type="ECO:0000259" key="4">
    <source>
        <dbReference type="SMART" id="SM00385"/>
    </source>
</evidence>
<name>A0A834VE34_SARSC</name>
<comment type="similarity">
    <text evidence="2">Belongs to the cyclin family.</text>
</comment>
<dbReference type="Pfam" id="PF00134">
    <property type="entry name" value="Cyclin_N"/>
    <property type="match status" value="1"/>
</dbReference>
<evidence type="ECO:0000313" key="6">
    <source>
        <dbReference type="EMBL" id="KAF7493441.1"/>
    </source>
</evidence>
<feature type="domain" description="Cyclin C-terminal" evidence="5">
    <location>
        <begin position="198"/>
        <end position="315"/>
    </location>
</feature>
<dbReference type="SUPFAM" id="SSF47954">
    <property type="entry name" value="Cyclin-like"/>
    <property type="match status" value="2"/>
</dbReference>